<gene>
    <name evidence="2" type="ORF">DWX94_04670</name>
</gene>
<organism evidence="2 3">
    <name type="scientific">Coprococcus eutactus</name>
    <dbReference type="NCBI Taxonomy" id="33043"/>
    <lineage>
        <taxon>Bacteria</taxon>
        <taxon>Bacillati</taxon>
        <taxon>Bacillota</taxon>
        <taxon>Clostridia</taxon>
        <taxon>Lachnospirales</taxon>
        <taxon>Lachnospiraceae</taxon>
        <taxon>Coprococcus</taxon>
    </lineage>
</organism>
<keyword evidence="1" id="KW-0472">Membrane</keyword>
<feature type="transmembrane region" description="Helical" evidence="1">
    <location>
        <begin position="44"/>
        <end position="69"/>
    </location>
</feature>
<dbReference type="Proteomes" id="UP000283295">
    <property type="component" value="Unassembled WGS sequence"/>
</dbReference>
<evidence type="ECO:0000313" key="2">
    <source>
        <dbReference type="EMBL" id="RGS43360.1"/>
    </source>
</evidence>
<evidence type="ECO:0000256" key="1">
    <source>
        <dbReference type="SAM" id="Phobius"/>
    </source>
</evidence>
<keyword evidence="1" id="KW-1133">Transmembrane helix</keyword>
<comment type="caution">
    <text evidence="2">The sequence shown here is derived from an EMBL/GenBank/DDBJ whole genome shotgun (WGS) entry which is preliminary data.</text>
</comment>
<proteinExistence type="predicted"/>
<accession>A0A412ITD2</accession>
<name>A0A412ITD2_9FIRM</name>
<evidence type="ECO:0000313" key="3">
    <source>
        <dbReference type="Proteomes" id="UP000283295"/>
    </source>
</evidence>
<feature type="transmembrane region" description="Helical" evidence="1">
    <location>
        <begin position="16"/>
        <end position="38"/>
    </location>
</feature>
<sequence>MEKGQYGYMNRHKRNVLISIIVLGLFVIAGVFFTVVMFDTRKSIFIVIPILVALPLAKQLVAYIMCAGFRELSDEEYSKLKKLSYFEDPSVVYDVSVSRYEGIVYFPVAVIRDGRMLFYYNGDFGKKIKDEASLKKIITEAFADQKKQYVVIVATDIDSFISKAGKIKAPAEEFIGADERMRERLFELGI</sequence>
<keyword evidence="1" id="KW-0812">Transmembrane</keyword>
<dbReference type="AlphaFoldDB" id="A0A412ITD2"/>
<reference evidence="2 3" key="1">
    <citation type="submission" date="2018-08" db="EMBL/GenBank/DDBJ databases">
        <title>A genome reference for cultivated species of the human gut microbiota.</title>
        <authorList>
            <person name="Zou Y."/>
            <person name="Xue W."/>
            <person name="Luo G."/>
        </authorList>
    </citation>
    <scope>NUCLEOTIDE SEQUENCE [LARGE SCALE GENOMIC DNA]</scope>
    <source>
        <strain evidence="2 3">AF22-21</strain>
    </source>
</reference>
<protein>
    <submittedName>
        <fullName evidence="2">Uncharacterized protein</fullName>
    </submittedName>
</protein>
<dbReference type="OrthoDB" id="2061264at2"/>
<dbReference type="EMBL" id="QRVK01000007">
    <property type="protein sequence ID" value="RGS43360.1"/>
    <property type="molecule type" value="Genomic_DNA"/>
</dbReference>